<gene>
    <name evidence="2" type="ORF">FL583_00690</name>
</gene>
<name>A0A545AZU1_9ACTN</name>
<dbReference type="Proteomes" id="UP000317982">
    <property type="component" value="Unassembled WGS sequence"/>
</dbReference>
<evidence type="ECO:0000313" key="3">
    <source>
        <dbReference type="Proteomes" id="UP000317982"/>
    </source>
</evidence>
<comment type="caution">
    <text evidence="2">The sequence shown here is derived from an EMBL/GenBank/DDBJ whole genome shotgun (WGS) entry which is preliminary data.</text>
</comment>
<feature type="region of interest" description="Disordered" evidence="1">
    <location>
        <begin position="40"/>
        <end position="82"/>
    </location>
</feature>
<dbReference type="RefSeq" id="WP_142702447.1">
    <property type="nucleotide sequence ID" value="NZ_VIRS01000001.1"/>
</dbReference>
<proteinExistence type="predicted"/>
<evidence type="ECO:0000256" key="1">
    <source>
        <dbReference type="SAM" id="MobiDB-lite"/>
    </source>
</evidence>
<feature type="compositionally biased region" description="Low complexity" evidence="1">
    <location>
        <begin position="47"/>
        <end position="82"/>
    </location>
</feature>
<evidence type="ECO:0000313" key="2">
    <source>
        <dbReference type="EMBL" id="TQS46829.1"/>
    </source>
</evidence>
<sequence length="82" mass="8265">MTSPLRVTIGAATVETVAGPAPPTGFGPVTAQTPSARTWAMNRRIRPASGASASTASRTSSGADSRSTSTASDPSRTPSRMC</sequence>
<protein>
    <submittedName>
        <fullName evidence="2">Uncharacterized protein</fullName>
    </submittedName>
</protein>
<reference evidence="2 3" key="1">
    <citation type="submission" date="2019-07" db="EMBL/GenBank/DDBJ databases">
        <title>Cryptosporangium phraense sp. nov., isolated from plant litter.</title>
        <authorList>
            <person name="Suriyachadkun C."/>
        </authorList>
    </citation>
    <scope>NUCLEOTIDE SEQUENCE [LARGE SCALE GENOMIC DNA]</scope>
    <source>
        <strain evidence="2 3">A-T 5661</strain>
    </source>
</reference>
<keyword evidence="3" id="KW-1185">Reference proteome</keyword>
<accession>A0A545AZU1</accession>
<dbReference type="AlphaFoldDB" id="A0A545AZU1"/>
<dbReference type="InParanoid" id="A0A545AZU1"/>
<organism evidence="2 3">
    <name type="scientific">Cryptosporangium phraense</name>
    <dbReference type="NCBI Taxonomy" id="2593070"/>
    <lineage>
        <taxon>Bacteria</taxon>
        <taxon>Bacillati</taxon>
        <taxon>Actinomycetota</taxon>
        <taxon>Actinomycetes</taxon>
        <taxon>Cryptosporangiales</taxon>
        <taxon>Cryptosporangiaceae</taxon>
        <taxon>Cryptosporangium</taxon>
    </lineage>
</organism>
<dbReference type="EMBL" id="VIRS01000001">
    <property type="protein sequence ID" value="TQS46829.1"/>
    <property type="molecule type" value="Genomic_DNA"/>
</dbReference>